<dbReference type="SMART" id="SM00345">
    <property type="entry name" value="HTH_GNTR"/>
    <property type="match status" value="1"/>
</dbReference>
<comment type="caution">
    <text evidence="5">The sequence shown here is derived from an EMBL/GenBank/DDBJ whole genome shotgun (WGS) entry which is preliminary data.</text>
</comment>
<proteinExistence type="predicted"/>
<dbReference type="InterPro" id="IPR036388">
    <property type="entry name" value="WH-like_DNA-bd_sf"/>
</dbReference>
<keyword evidence="2 5" id="KW-0238">DNA-binding</keyword>
<evidence type="ECO:0000313" key="6">
    <source>
        <dbReference type="Proteomes" id="UP000545286"/>
    </source>
</evidence>
<dbReference type="InterPro" id="IPR036390">
    <property type="entry name" value="WH_DNA-bd_sf"/>
</dbReference>
<dbReference type="OrthoDB" id="5243844at2"/>
<dbReference type="PANTHER" id="PTHR43537:SF5">
    <property type="entry name" value="UXU OPERON TRANSCRIPTIONAL REGULATOR"/>
    <property type="match status" value="1"/>
</dbReference>
<dbReference type="InterPro" id="IPR011711">
    <property type="entry name" value="GntR_C"/>
</dbReference>
<protein>
    <submittedName>
        <fullName evidence="5">DNA-binding GntR family transcriptional regulator</fullName>
    </submittedName>
</protein>
<dbReference type="Pfam" id="PF07729">
    <property type="entry name" value="FCD"/>
    <property type="match status" value="1"/>
</dbReference>
<evidence type="ECO:0000256" key="1">
    <source>
        <dbReference type="ARBA" id="ARBA00023015"/>
    </source>
</evidence>
<dbReference type="RefSeq" id="WP_068492417.1">
    <property type="nucleotide sequence ID" value="NZ_CZJY01000025.1"/>
</dbReference>
<dbReference type="GO" id="GO:0003700">
    <property type="term" value="F:DNA-binding transcription factor activity"/>
    <property type="evidence" value="ECO:0007669"/>
    <property type="project" value="InterPro"/>
</dbReference>
<keyword evidence="1" id="KW-0805">Transcription regulation</keyword>
<dbReference type="InterPro" id="IPR000524">
    <property type="entry name" value="Tscrpt_reg_HTH_GntR"/>
</dbReference>
<evidence type="ECO:0000256" key="2">
    <source>
        <dbReference type="ARBA" id="ARBA00023125"/>
    </source>
</evidence>
<evidence type="ECO:0000256" key="3">
    <source>
        <dbReference type="ARBA" id="ARBA00023163"/>
    </source>
</evidence>
<dbReference type="SUPFAM" id="SSF46785">
    <property type="entry name" value="Winged helix' DNA-binding domain"/>
    <property type="match status" value="1"/>
</dbReference>
<dbReference type="Gene3D" id="1.10.10.10">
    <property type="entry name" value="Winged helix-like DNA-binding domain superfamily/Winged helix DNA-binding domain"/>
    <property type="match status" value="1"/>
</dbReference>
<dbReference type="GO" id="GO:0003677">
    <property type="term" value="F:DNA binding"/>
    <property type="evidence" value="ECO:0007669"/>
    <property type="project" value="UniProtKB-KW"/>
</dbReference>
<dbReference type="Pfam" id="PF00392">
    <property type="entry name" value="GntR"/>
    <property type="match status" value="1"/>
</dbReference>
<sequence>MTAAETPGSPPRPTAAANLATTLRERILEGRYARGQSLREEHLAAEFGLSRHTVRTALAALAAERLVHSAPYKGVEVTKLDDAEIRAMQDLRCALESEAVRILNTRHPQGWPEKVRAPVLAEIERLRALEARDQESWRLLETAHASVHQAIIDAAASPRISEAARSLESEVRLLLAGAHEHYGAAGLADDHEDYLRLLEREGPAAVRAHLDALTAHLLSPNLPHPAN</sequence>
<dbReference type="Gene3D" id="1.20.120.530">
    <property type="entry name" value="GntR ligand-binding domain-like"/>
    <property type="match status" value="1"/>
</dbReference>
<dbReference type="PROSITE" id="PS50949">
    <property type="entry name" value="HTH_GNTR"/>
    <property type="match status" value="1"/>
</dbReference>
<reference evidence="5 6" key="1">
    <citation type="submission" date="2020-08" db="EMBL/GenBank/DDBJ databases">
        <title>Sequencing the genomes of 1000 actinobacteria strains.</title>
        <authorList>
            <person name="Klenk H.-P."/>
        </authorList>
    </citation>
    <scope>NUCLEOTIDE SEQUENCE [LARGE SCALE GENOMIC DNA]</scope>
    <source>
        <strain evidence="5 6">DSM 20419</strain>
    </source>
</reference>
<organism evidence="5 6">
    <name type="scientific">Pseudoclavibacter helvolus</name>
    <dbReference type="NCBI Taxonomy" id="255205"/>
    <lineage>
        <taxon>Bacteria</taxon>
        <taxon>Bacillati</taxon>
        <taxon>Actinomycetota</taxon>
        <taxon>Actinomycetes</taxon>
        <taxon>Micrococcales</taxon>
        <taxon>Microbacteriaceae</taxon>
        <taxon>Pseudoclavibacter</taxon>
    </lineage>
</organism>
<dbReference type="SUPFAM" id="SSF48008">
    <property type="entry name" value="GntR ligand-binding domain-like"/>
    <property type="match status" value="1"/>
</dbReference>
<feature type="domain" description="HTH gntR-type" evidence="4">
    <location>
        <begin position="13"/>
        <end position="80"/>
    </location>
</feature>
<dbReference type="Proteomes" id="UP000545286">
    <property type="component" value="Unassembled WGS sequence"/>
</dbReference>
<dbReference type="InterPro" id="IPR008920">
    <property type="entry name" value="TF_FadR/GntR_C"/>
</dbReference>
<dbReference type="EMBL" id="JACHWJ010000002">
    <property type="protein sequence ID" value="MBB2957700.1"/>
    <property type="molecule type" value="Genomic_DNA"/>
</dbReference>
<gene>
    <name evidence="5" type="ORF">FHX72_001837</name>
</gene>
<dbReference type="PANTHER" id="PTHR43537">
    <property type="entry name" value="TRANSCRIPTIONAL REGULATOR, GNTR FAMILY"/>
    <property type="match status" value="1"/>
</dbReference>
<name>A0A7W4UNE8_9MICO</name>
<evidence type="ECO:0000313" key="5">
    <source>
        <dbReference type="EMBL" id="MBB2957700.1"/>
    </source>
</evidence>
<dbReference type="AlphaFoldDB" id="A0A7W4UNE8"/>
<evidence type="ECO:0000259" key="4">
    <source>
        <dbReference type="PROSITE" id="PS50949"/>
    </source>
</evidence>
<keyword evidence="3" id="KW-0804">Transcription</keyword>
<keyword evidence="6" id="KW-1185">Reference proteome</keyword>
<accession>A0A7W4UNE8</accession>